<sequence>MDIRSFRTELSRAFQSEGFFEKRLFKGANKVWMQQSSGEIASYFDPDAQRRPWGFRLLGVVGIDIPALRQWLNQHKPGTESGIFQGGFVGYYIANDDVLGRFQVEHGLPVPADLWVGLIKDRLDRIPQSLTGLLETYRKNREELGWLAHPHEKAAWDFLVKWHESPDPALHVPYRLPNGQVV</sequence>
<evidence type="ECO:0008006" key="3">
    <source>
        <dbReference type="Google" id="ProtNLM"/>
    </source>
</evidence>
<proteinExistence type="predicted"/>
<dbReference type="Proteomes" id="UP000593663">
    <property type="component" value="Chromosome 1"/>
</dbReference>
<organism evidence="1 2">
    <name type="scientific">Sphingobium fuliginis (strain ATCC 27551)</name>
    <dbReference type="NCBI Taxonomy" id="336203"/>
    <lineage>
        <taxon>Bacteria</taxon>
        <taxon>Pseudomonadati</taxon>
        <taxon>Pseudomonadota</taxon>
        <taxon>Alphaproteobacteria</taxon>
        <taxon>Sphingomonadales</taxon>
        <taxon>Sphingomonadaceae</taxon>
        <taxon>Sphingobium</taxon>
    </lineage>
</organism>
<evidence type="ECO:0000313" key="2">
    <source>
        <dbReference type="Proteomes" id="UP000593663"/>
    </source>
</evidence>
<dbReference type="AlphaFoldDB" id="A0A7M2GDL4"/>
<reference evidence="2" key="1">
    <citation type="submission" date="2020-08" db="EMBL/GenBank/DDBJ databases">
        <title>Complete genome sequence of Sphingobium barthaii strain KK22, a high-molecular-weight polycyclic aromatic hydrocarbon-degrading soil bacterium.</title>
        <authorList>
            <person name="Mori J.F."/>
            <person name="Kanaly R.A."/>
        </authorList>
    </citation>
    <scope>NUCLEOTIDE SEQUENCE [LARGE SCALE GENOMIC DNA]</scope>
    <source>
        <strain evidence="2">KK22</strain>
    </source>
</reference>
<name>A0A7M2GDL4_SPHSA</name>
<dbReference type="KEGG" id="sbar:H5V43_08030"/>
<protein>
    <recommendedName>
        <fullName evidence="3">DUF4304 domain-containing protein</fullName>
    </recommendedName>
</protein>
<dbReference type="RefSeq" id="WP_128830893.1">
    <property type="nucleotide sequence ID" value="NZ_BATN01000172.1"/>
</dbReference>
<dbReference type="EMBL" id="CP060035">
    <property type="protein sequence ID" value="QOT70129.1"/>
    <property type="molecule type" value="Genomic_DNA"/>
</dbReference>
<gene>
    <name evidence="1" type="ORF">H5V43_08030</name>
</gene>
<evidence type="ECO:0000313" key="1">
    <source>
        <dbReference type="EMBL" id="QOT70129.1"/>
    </source>
</evidence>
<accession>A0A7M2GDL4</accession>